<dbReference type="GO" id="GO:0004523">
    <property type="term" value="F:RNA-DNA hybrid ribonuclease activity"/>
    <property type="evidence" value="ECO:0007669"/>
    <property type="project" value="InterPro"/>
</dbReference>
<protein>
    <recommendedName>
        <fullName evidence="1">RNase H type-1 domain-containing protein</fullName>
    </recommendedName>
</protein>
<dbReference type="InterPro" id="IPR044730">
    <property type="entry name" value="RNase_H-like_dom_plant"/>
</dbReference>
<dbReference type="InterPro" id="IPR053151">
    <property type="entry name" value="RNase_H-like"/>
</dbReference>
<name>A0A835LNY6_9MAGN</name>
<dbReference type="InterPro" id="IPR036397">
    <property type="entry name" value="RNaseH_sf"/>
</dbReference>
<dbReference type="EMBL" id="JADFTS010000006">
    <property type="protein sequence ID" value="KAF9602693.1"/>
    <property type="molecule type" value="Genomic_DNA"/>
</dbReference>
<keyword evidence="3" id="KW-1185">Reference proteome</keyword>
<dbReference type="Gene3D" id="3.30.420.10">
    <property type="entry name" value="Ribonuclease H-like superfamily/Ribonuclease H"/>
    <property type="match status" value="1"/>
</dbReference>
<dbReference type="OrthoDB" id="1748554at2759"/>
<proteinExistence type="predicted"/>
<comment type="caution">
    <text evidence="2">The sequence shown here is derived from an EMBL/GenBank/DDBJ whole genome shotgun (WGS) entry which is preliminary data.</text>
</comment>
<evidence type="ECO:0000313" key="2">
    <source>
        <dbReference type="EMBL" id="KAF9602693.1"/>
    </source>
</evidence>
<sequence length="367" mass="41334">MEVLFITINYPRSGQESRKHSLRLQPEVNGLLGMESAQDLQLFATPKTKIIEYGAKIPKASFPQNLLSKVSEELDQKLCKSAEENLTHLLWECSFSTQLWTWLAAGFLIQQPLPGFKEAILLSKSWSPMMKQIWNSGVVAAMVSLWNMRNKVYFESKVPNLMNCKQFVRAQIVCTHHRSKACNGNNNWETLVLTNWAVTPRPKQAPQLKTCVWIPPEPNIMKLNIDGAVFGSPGPSGIGICCRDSEGEFIFTFCKRLTNGTIDRAEAYAVVEGIEIAISRGFYHLWVESDSLSTVTSFSSGAIPWELQSRWKRCKQKITSIKVHSYMEGSQHISWIPLLKAGAALPVDDFLFFVGKLKMATQMGMPI</sequence>
<dbReference type="AlphaFoldDB" id="A0A835LNY6"/>
<dbReference type="SUPFAM" id="SSF53098">
    <property type="entry name" value="Ribonuclease H-like"/>
    <property type="match status" value="1"/>
</dbReference>
<dbReference type="GO" id="GO:0003676">
    <property type="term" value="F:nucleic acid binding"/>
    <property type="evidence" value="ECO:0007669"/>
    <property type="project" value="InterPro"/>
</dbReference>
<reference evidence="2 3" key="1">
    <citation type="submission" date="2020-10" db="EMBL/GenBank/DDBJ databases">
        <title>The Coptis chinensis genome and diversification of protoberbering-type alkaloids.</title>
        <authorList>
            <person name="Wang B."/>
            <person name="Shu S."/>
            <person name="Song C."/>
            <person name="Liu Y."/>
        </authorList>
    </citation>
    <scope>NUCLEOTIDE SEQUENCE [LARGE SCALE GENOMIC DNA]</scope>
    <source>
        <strain evidence="2">HL-2020</strain>
        <tissue evidence="2">Leaf</tissue>
    </source>
</reference>
<dbReference type="CDD" id="cd06222">
    <property type="entry name" value="RNase_H_like"/>
    <property type="match status" value="1"/>
</dbReference>
<feature type="domain" description="RNase H type-1" evidence="1">
    <location>
        <begin position="224"/>
        <end position="300"/>
    </location>
</feature>
<gene>
    <name evidence="2" type="ORF">IFM89_030581</name>
</gene>
<dbReference type="Pfam" id="PF13456">
    <property type="entry name" value="RVT_3"/>
    <property type="match status" value="1"/>
</dbReference>
<organism evidence="2 3">
    <name type="scientific">Coptis chinensis</name>
    <dbReference type="NCBI Taxonomy" id="261450"/>
    <lineage>
        <taxon>Eukaryota</taxon>
        <taxon>Viridiplantae</taxon>
        <taxon>Streptophyta</taxon>
        <taxon>Embryophyta</taxon>
        <taxon>Tracheophyta</taxon>
        <taxon>Spermatophyta</taxon>
        <taxon>Magnoliopsida</taxon>
        <taxon>Ranunculales</taxon>
        <taxon>Ranunculaceae</taxon>
        <taxon>Coptidoideae</taxon>
        <taxon>Coptis</taxon>
    </lineage>
</organism>
<dbReference type="InterPro" id="IPR012337">
    <property type="entry name" value="RNaseH-like_sf"/>
</dbReference>
<dbReference type="PANTHER" id="PTHR47723:SF24">
    <property type="entry name" value="RNASE H TYPE-1 DOMAIN-CONTAINING PROTEIN"/>
    <property type="match status" value="1"/>
</dbReference>
<evidence type="ECO:0000313" key="3">
    <source>
        <dbReference type="Proteomes" id="UP000631114"/>
    </source>
</evidence>
<dbReference type="Proteomes" id="UP000631114">
    <property type="component" value="Unassembled WGS sequence"/>
</dbReference>
<evidence type="ECO:0000259" key="1">
    <source>
        <dbReference type="Pfam" id="PF13456"/>
    </source>
</evidence>
<dbReference type="InterPro" id="IPR002156">
    <property type="entry name" value="RNaseH_domain"/>
</dbReference>
<dbReference type="PANTHER" id="PTHR47723">
    <property type="entry name" value="OS05G0353850 PROTEIN"/>
    <property type="match status" value="1"/>
</dbReference>
<accession>A0A835LNY6</accession>